<evidence type="ECO:0000313" key="1">
    <source>
        <dbReference type="EMBL" id="RLE14988.1"/>
    </source>
</evidence>
<accession>A0A662DJC1</accession>
<dbReference type="AlphaFoldDB" id="A0A662DJC1"/>
<evidence type="ECO:0000313" key="2">
    <source>
        <dbReference type="Proteomes" id="UP000267654"/>
    </source>
</evidence>
<name>A0A662DJC1_UNCAE</name>
<organism evidence="1 2">
    <name type="scientific">Aerophobetes bacterium</name>
    <dbReference type="NCBI Taxonomy" id="2030807"/>
    <lineage>
        <taxon>Bacteria</taxon>
        <taxon>Candidatus Aerophobota</taxon>
    </lineage>
</organism>
<sequence length="375" mass="41740">MKINARVGIITLLVIGLMMVTVSTGFSAISMNVQVSVEREVKVPPKAQSNIRAITKDLILKSFKADVGKSSMVLAETKILSQVKGGFRCETRATFLYKKTYTAVMNLIRWNYVRGKATNIRTRKNYIPESEIKLQIKEGIKPSKQIKEKEKLIRAPKGKAPAEPAAATKVRLKTGATQLRGGKVRTPWYKKAKGFANCPVGSSYKDAWNLTYYIAYVMHWKTHAAYYARGSAASVTNNMNVFKYGYQLRYYSNIGHGCPYGLVMSDGWILASMVAPPPYKWGVVGAVLFVNSCNAFKLPLRAAFYPGNWARVYISGKTPLYVGRSEWVDAWFWYYGLAKHKPANVALALGIAWTTSHKGYPGTFGITGYAPSSTF</sequence>
<reference evidence="1 2" key="1">
    <citation type="submission" date="2018-06" db="EMBL/GenBank/DDBJ databases">
        <title>Extensive metabolic versatility and redundancy in microbially diverse, dynamic hydrothermal sediments.</title>
        <authorList>
            <person name="Dombrowski N."/>
            <person name="Teske A."/>
            <person name="Baker B.J."/>
        </authorList>
    </citation>
    <scope>NUCLEOTIDE SEQUENCE [LARGE SCALE GENOMIC DNA]</scope>
    <source>
        <strain evidence="1">B19_G9</strain>
    </source>
</reference>
<proteinExistence type="predicted"/>
<dbReference type="EMBL" id="QMQB01000014">
    <property type="protein sequence ID" value="RLE14988.1"/>
    <property type="molecule type" value="Genomic_DNA"/>
</dbReference>
<comment type="caution">
    <text evidence="1">The sequence shown here is derived from an EMBL/GenBank/DDBJ whole genome shotgun (WGS) entry which is preliminary data.</text>
</comment>
<protein>
    <submittedName>
        <fullName evidence="1">Uncharacterized protein</fullName>
    </submittedName>
</protein>
<dbReference type="Proteomes" id="UP000267654">
    <property type="component" value="Unassembled WGS sequence"/>
</dbReference>
<gene>
    <name evidence="1" type="ORF">DRI96_00605</name>
</gene>